<dbReference type="Proteomes" id="UP000008909">
    <property type="component" value="Unassembled WGS sequence"/>
</dbReference>
<reference key="2">
    <citation type="submission" date="2011-10" db="EMBL/GenBank/DDBJ databases">
        <title>The genome and transcriptome sequence of Clonorchis sinensis provide insights into the carcinogenic liver fluke.</title>
        <authorList>
            <person name="Wang X."/>
            <person name="Huang Y."/>
            <person name="Chen W."/>
            <person name="Liu H."/>
            <person name="Guo L."/>
            <person name="Chen Y."/>
            <person name="Luo F."/>
            <person name="Zhou W."/>
            <person name="Sun J."/>
            <person name="Mao Q."/>
            <person name="Liang P."/>
            <person name="Zhou C."/>
            <person name="Tian Y."/>
            <person name="Men J."/>
            <person name="Lv X."/>
            <person name="Huang L."/>
            <person name="Zhou J."/>
            <person name="Hu Y."/>
            <person name="Li R."/>
            <person name="Zhang F."/>
            <person name="Lei H."/>
            <person name="Li X."/>
            <person name="Hu X."/>
            <person name="Liang C."/>
            <person name="Xu J."/>
            <person name="Wu Z."/>
            <person name="Yu X."/>
        </authorList>
    </citation>
    <scope>NUCLEOTIDE SEQUENCE</scope>
    <source>
        <strain>Henan</strain>
    </source>
</reference>
<keyword evidence="2" id="KW-1185">Reference proteome</keyword>
<evidence type="ECO:0000313" key="1">
    <source>
        <dbReference type="EMBL" id="GAA49888.1"/>
    </source>
</evidence>
<accession>G7YAA4</accession>
<sequence length="239" mass="27401">MITNSAEIASERPPSLRISRVGYHETLKQPISKDLRRSGVQLNVLHKRLHTNEYFVESSEIWIQVEHKVDCAYLVSPKKDGDCRGLSKSLQQHCASAETERITKEVADTTRVRATTNERAHCTVGTTTFRMKSPGRPKSVTVRINGKPVILHTGSDSTDHETNVESEYDNQGLNRVFGCWWRCGQFDSKAAQRKGHVRTWGKHDRVNDEYDERSVSTVYQVNERLRLYHVPNPQTSRLR</sequence>
<gene>
    <name evidence="1" type="ORF">CLF_103742</name>
</gene>
<dbReference type="EMBL" id="DF142994">
    <property type="protein sequence ID" value="GAA49888.1"/>
    <property type="molecule type" value="Genomic_DNA"/>
</dbReference>
<evidence type="ECO:0000313" key="2">
    <source>
        <dbReference type="Proteomes" id="UP000008909"/>
    </source>
</evidence>
<organism evidence="1 2">
    <name type="scientific">Clonorchis sinensis</name>
    <name type="common">Chinese liver fluke</name>
    <dbReference type="NCBI Taxonomy" id="79923"/>
    <lineage>
        <taxon>Eukaryota</taxon>
        <taxon>Metazoa</taxon>
        <taxon>Spiralia</taxon>
        <taxon>Lophotrochozoa</taxon>
        <taxon>Platyhelminthes</taxon>
        <taxon>Trematoda</taxon>
        <taxon>Digenea</taxon>
        <taxon>Opisthorchiida</taxon>
        <taxon>Opisthorchiata</taxon>
        <taxon>Opisthorchiidae</taxon>
        <taxon>Clonorchis</taxon>
    </lineage>
</organism>
<dbReference type="AlphaFoldDB" id="G7YAA4"/>
<name>G7YAA4_CLOSI</name>
<reference evidence="1" key="1">
    <citation type="journal article" date="2011" name="Genome Biol.">
        <title>The draft genome of the carcinogenic human liver fluke Clonorchis sinensis.</title>
        <authorList>
            <person name="Wang X."/>
            <person name="Chen W."/>
            <person name="Huang Y."/>
            <person name="Sun J."/>
            <person name="Men J."/>
            <person name="Liu H."/>
            <person name="Luo F."/>
            <person name="Guo L."/>
            <person name="Lv X."/>
            <person name="Deng C."/>
            <person name="Zhou C."/>
            <person name="Fan Y."/>
            <person name="Li X."/>
            <person name="Huang L."/>
            <person name="Hu Y."/>
            <person name="Liang C."/>
            <person name="Hu X."/>
            <person name="Xu J."/>
            <person name="Yu X."/>
        </authorList>
    </citation>
    <scope>NUCLEOTIDE SEQUENCE [LARGE SCALE GENOMIC DNA]</scope>
    <source>
        <strain evidence="1">Henan</strain>
    </source>
</reference>
<proteinExistence type="predicted"/>
<protein>
    <submittedName>
        <fullName evidence="1">Uncharacterized protein</fullName>
    </submittedName>
</protein>